<evidence type="ECO:0000313" key="2">
    <source>
        <dbReference type="Proteomes" id="UP000183868"/>
    </source>
</evidence>
<dbReference type="EMBL" id="CP018099">
    <property type="protein sequence ID" value="APF20602.1"/>
    <property type="molecule type" value="Genomic_DNA"/>
</dbReference>
<evidence type="ECO:0000313" key="1">
    <source>
        <dbReference type="EMBL" id="APF20602.1"/>
    </source>
</evidence>
<dbReference type="AlphaFoldDB" id="A0A1J1CF14"/>
<dbReference type="KEGG" id="caby:Cabys_3857"/>
<protein>
    <submittedName>
        <fullName evidence="1">Uncharacterized protein</fullName>
    </submittedName>
</protein>
<dbReference type="Proteomes" id="UP000183868">
    <property type="component" value="Chromosome"/>
</dbReference>
<name>A0A1J1CF14_CALAY</name>
<organism evidence="1 2">
    <name type="scientific">Caldithrix abyssi DSM 13497</name>
    <dbReference type="NCBI Taxonomy" id="880073"/>
    <lineage>
        <taxon>Bacteria</taxon>
        <taxon>Pseudomonadati</taxon>
        <taxon>Calditrichota</taxon>
        <taxon>Calditrichia</taxon>
        <taxon>Calditrichales</taxon>
        <taxon>Calditrichaceae</taxon>
        <taxon>Caldithrix</taxon>
    </lineage>
</organism>
<proteinExistence type="predicted"/>
<gene>
    <name evidence="1" type="ORF">Cabys_3857</name>
</gene>
<reference evidence="1 2" key="1">
    <citation type="submission" date="2016-11" db="EMBL/GenBank/DDBJ databases">
        <title>Genomic analysis of Caldithrix abyssi and proposal of a novel bacterial phylum Caldithrichaeota.</title>
        <authorList>
            <person name="Kublanov I."/>
            <person name="Sigalova O."/>
            <person name="Gavrilov S."/>
            <person name="Lebedinsky A."/>
            <person name="Ivanova N."/>
            <person name="Daum C."/>
            <person name="Reddy T."/>
            <person name="Klenk H.P."/>
            <person name="Goker M."/>
            <person name="Reva O."/>
            <person name="Miroshnichenko M."/>
            <person name="Kyprides N."/>
            <person name="Woyke T."/>
            <person name="Gelfand M."/>
        </authorList>
    </citation>
    <scope>NUCLEOTIDE SEQUENCE [LARGE SCALE GENOMIC DNA]</scope>
    <source>
        <strain evidence="1 2">LF13</strain>
    </source>
</reference>
<accession>A0A1J1CF14</accession>
<sequence length="37" mass="4619">MSIKKGRYFTQHRPFSLKNESQTFKFDFHQLFKNERP</sequence>